<name>A0A375FGX7_9BURK</name>
<evidence type="ECO:0000259" key="1">
    <source>
        <dbReference type="Pfam" id="PF00557"/>
    </source>
</evidence>
<dbReference type="PANTHER" id="PTHR46112:SF2">
    <property type="entry name" value="XAA-PRO AMINOPEPTIDASE P-RELATED"/>
    <property type="match status" value="1"/>
</dbReference>
<dbReference type="Gene3D" id="3.90.230.10">
    <property type="entry name" value="Creatinase/methionine aminopeptidase superfamily"/>
    <property type="match status" value="1"/>
</dbReference>
<accession>A0A375FGX7</accession>
<geneLocation type="plasmid" evidence="2">
    <name>CBM2613_p</name>
</geneLocation>
<evidence type="ECO:0000313" key="4">
    <source>
        <dbReference type="Proteomes" id="UP000256952"/>
    </source>
</evidence>
<dbReference type="PANTHER" id="PTHR46112">
    <property type="entry name" value="AMINOPEPTIDASE"/>
    <property type="match status" value="1"/>
</dbReference>
<keyword evidence="2" id="KW-0614">Plasmid</keyword>
<evidence type="ECO:0000313" key="2">
    <source>
        <dbReference type="EMBL" id="SOZ74424.1"/>
    </source>
</evidence>
<feature type="domain" description="Peptidase M24" evidence="1">
    <location>
        <begin position="181"/>
        <end position="380"/>
    </location>
</feature>
<dbReference type="SUPFAM" id="SSF53092">
    <property type="entry name" value="Creatinase/prolidase N-terminal domain"/>
    <property type="match status" value="1"/>
</dbReference>
<dbReference type="CDD" id="cd01066">
    <property type="entry name" value="APP_MetAP"/>
    <property type="match status" value="1"/>
</dbReference>
<dbReference type="InterPro" id="IPR000994">
    <property type="entry name" value="Pept_M24"/>
</dbReference>
<dbReference type="InterPro" id="IPR036005">
    <property type="entry name" value="Creatinase/aminopeptidase-like"/>
</dbReference>
<dbReference type="Pfam" id="PF00557">
    <property type="entry name" value="Peptidase_M24"/>
    <property type="match status" value="1"/>
</dbReference>
<proteinExistence type="predicted"/>
<dbReference type="InterPro" id="IPR029149">
    <property type="entry name" value="Creatin/AminoP/Spt16_N"/>
</dbReference>
<dbReference type="SUPFAM" id="SSF55920">
    <property type="entry name" value="Creatinase/aminopeptidase"/>
    <property type="match status" value="1"/>
</dbReference>
<dbReference type="InterPro" id="IPR050659">
    <property type="entry name" value="Peptidase_M24B"/>
</dbReference>
<geneLocation type="plasmid" evidence="4">
    <name>cbm2613_p</name>
</geneLocation>
<dbReference type="Gene3D" id="3.40.350.10">
    <property type="entry name" value="Creatinase/prolidase N-terminal domain"/>
    <property type="match status" value="1"/>
</dbReference>
<dbReference type="RefSeq" id="WP_115683843.1">
    <property type="nucleotide sequence ID" value="NZ_LT976979.1"/>
</dbReference>
<dbReference type="Proteomes" id="UP000256952">
    <property type="component" value="Plasmid CBM2613_p"/>
</dbReference>
<evidence type="ECO:0000313" key="3">
    <source>
        <dbReference type="EMBL" id="SPD48892.1"/>
    </source>
</evidence>
<dbReference type="AlphaFoldDB" id="A0A375FGX7"/>
<dbReference type="EMBL" id="LT976981">
    <property type="protein sequence ID" value="SOZ74424.1"/>
    <property type="molecule type" value="Genomic_DNA"/>
</dbReference>
<geneLocation type="plasmid" evidence="3">
    <name>I</name>
</geneLocation>
<dbReference type="EMBL" id="LT984809">
    <property type="protein sequence ID" value="SPD48892.1"/>
    <property type="molecule type" value="Genomic_DNA"/>
</dbReference>
<reference evidence="2" key="1">
    <citation type="submission" date="2018-01" db="EMBL/GenBank/DDBJ databases">
        <authorList>
            <person name="Clerissi C."/>
        </authorList>
    </citation>
    <scope>NUCLEOTIDE SEQUENCE</scope>
    <source>
        <strain evidence="2">Cupriavidus taiwanensis STM 8556</strain>
        <plasmid evidence="2">CBM2613_p</plasmid>
    </source>
</reference>
<sequence length="399" mass="44778">MNQNSIPVKIARPLPPAPDVPHDELEARLRIIRKEMERDHFDVIVLSDKKNIQYFADFHTLSWAYKARPVFGIITANDFFVLGSKTESKNVNLKPRAFTAQYYDGYLAEAVELVVNSICKSCKGIAPRIGLDYGQDMVGVGSLELVDTLNNLSSGGKVLTAAQTLWRVRLIKSPFEASLKRTAFAIVNDAFDRAIADARLGMPEYELYQRMQAEIFLNGAESADQIAMLFSKGDFAYGRQPSERRLEPGHYIWTDFRATYGGYPADRNRTARAGEPEQWERETYTLMRDLTHALARSVRGGMTCADVYANFGRLWNKFKPGQLYGAVSRIGHGGGMDVTEPPSLSSSDHTEIRPGMILHIEPKLERDGAVFQFEEVIYVRDDGVEFLSALSPEVIPVIL</sequence>
<protein>
    <submittedName>
        <fullName evidence="2">Peptidase M24</fullName>
    </submittedName>
</protein>
<gene>
    <name evidence="3" type="ORF">CBM2612_P0237</name>
    <name evidence="2" type="ORF">CBM2613_P10068</name>
</gene>
<reference evidence="3 4" key="2">
    <citation type="submission" date="2018-01" db="EMBL/GenBank/DDBJ databases">
        <authorList>
            <person name="Gaut B.S."/>
            <person name="Morton B.R."/>
            <person name="Clegg M.T."/>
            <person name="Duvall M.R."/>
        </authorList>
    </citation>
    <scope>NUCLEOTIDE SEQUENCE [LARGE SCALE GENOMIC DNA]</scope>
    <source>
        <strain evidence="3">Cupriavidus taiwanensis STM 8555</strain>
        <plasmid evidence="3">I</plasmid>
        <plasmid evidence="4">Plasmid cbm2613_p</plasmid>
    </source>
</reference>
<organism evidence="2 4">
    <name type="scientific">Cupriavidus taiwanensis</name>
    <dbReference type="NCBI Taxonomy" id="164546"/>
    <lineage>
        <taxon>Bacteria</taxon>
        <taxon>Pseudomonadati</taxon>
        <taxon>Pseudomonadota</taxon>
        <taxon>Betaproteobacteria</taxon>
        <taxon>Burkholderiales</taxon>
        <taxon>Burkholderiaceae</taxon>
        <taxon>Cupriavidus</taxon>
    </lineage>
</organism>